<organism evidence="1 2">
    <name type="scientific">Pseudonocardia petroleophila</name>
    <dbReference type="NCBI Taxonomy" id="37331"/>
    <lineage>
        <taxon>Bacteria</taxon>
        <taxon>Bacillati</taxon>
        <taxon>Actinomycetota</taxon>
        <taxon>Actinomycetes</taxon>
        <taxon>Pseudonocardiales</taxon>
        <taxon>Pseudonocardiaceae</taxon>
        <taxon>Pseudonocardia</taxon>
    </lineage>
</organism>
<reference evidence="1 2" key="1">
    <citation type="submission" date="2020-08" db="EMBL/GenBank/DDBJ databases">
        <authorList>
            <person name="Mo P."/>
        </authorList>
    </citation>
    <scope>NUCLEOTIDE SEQUENCE [LARGE SCALE GENOMIC DNA]</scope>
    <source>
        <strain evidence="1 2">CGMCC 4.1532</strain>
    </source>
</reference>
<gene>
    <name evidence="1" type="ORF">H6H00_06230</name>
</gene>
<name>A0A7G7ML96_9PSEU</name>
<protein>
    <submittedName>
        <fullName evidence="1">Uncharacterized protein</fullName>
    </submittedName>
</protein>
<keyword evidence="2" id="KW-1185">Reference proteome</keyword>
<dbReference type="KEGG" id="ppel:H6H00_06230"/>
<evidence type="ECO:0000313" key="1">
    <source>
        <dbReference type="EMBL" id="QNG53557.1"/>
    </source>
</evidence>
<proteinExistence type="predicted"/>
<sequence>MDDPDAAAQPRPCVRCAEPCVLWVVGRCADCMADLYFHHPEEYRVFKDDVRREYGTKATS</sequence>
<dbReference type="EMBL" id="CP060131">
    <property type="protein sequence ID" value="QNG53557.1"/>
    <property type="molecule type" value="Genomic_DNA"/>
</dbReference>
<evidence type="ECO:0000313" key="2">
    <source>
        <dbReference type="Proteomes" id="UP000515728"/>
    </source>
</evidence>
<accession>A0A7G7ML96</accession>
<dbReference type="Proteomes" id="UP000515728">
    <property type="component" value="Chromosome"/>
</dbReference>
<dbReference type="AlphaFoldDB" id="A0A7G7ML96"/>
<dbReference type="RefSeq" id="WP_185720384.1">
    <property type="nucleotide sequence ID" value="NZ_BAAAWI010000001.1"/>
</dbReference>